<evidence type="ECO:0000313" key="3">
    <source>
        <dbReference type="Proteomes" id="UP000016922"/>
    </source>
</evidence>
<keyword evidence="1" id="KW-0472">Membrane</keyword>
<dbReference type="AlphaFoldDB" id="S3CGM9"/>
<name>S3CGM9_GLAL2</name>
<dbReference type="RefSeq" id="XP_008088512.1">
    <property type="nucleotide sequence ID" value="XM_008090321.1"/>
</dbReference>
<dbReference type="HOGENOM" id="CLU_066042_3_1_1"/>
<protein>
    <submittedName>
        <fullName evidence="2">Uncharacterized protein</fullName>
    </submittedName>
</protein>
<organism evidence="2 3">
    <name type="scientific">Glarea lozoyensis (strain ATCC 20868 / MF5171)</name>
    <dbReference type="NCBI Taxonomy" id="1116229"/>
    <lineage>
        <taxon>Eukaryota</taxon>
        <taxon>Fungi</taxon>
        <taxon>Dikarya</taxon>
        <taxon>Ascomycota</taxon>
        <taxon>Pezizomycotina</taxon>
        <taxon>Leotiomycetes</taxon>
        <taxon>Helotiales</taxon>
        <taxon>Helotiaceae</taxon>
        <taxon>Glarea</taxon>
    </lineage>
</organism>
<dbReference type="GeneID" id="19467325"/>
<dbReference type="InterPro" id="IPR053008">
    <property type="entry name" value="Phomopsin_biosynth_assoc"/>
</dbReference>
<evidence type="ECO:0000256" key="1">
    <source>
        <dbReference type="SAM" id="Phobius"/>
    </source>
</evidence>
<dbReference type="OrthoDB" id="3501153at2759"/>
<keyword evidence="1" id="KW-0812">Transmembrane</keyword>
<evidence type="ECO:0000313" key="2">
    <source>
        <dbReference type="EMBL" id="EPE24424.1"/>
    </source>
</evidence>
<dbReference type="KEGG" id="glz:GLAREA_08276"/>
<dbReference type="OMA" id="RPISCNC"/>
<keyword evidence="3" id="KW-1185">Reference proteome</keyword>
<dbReference type="PANTHER" id="PTHR35896:SF3">
    <property type="entry name" value="MAJOR FACILITATOR SUPERFAMILY TRANSPORTER"/>
    <property type="match status" value="1"/>
</dbReference>
<keyword evidence="1" id="KW-1133">Transmembrane helix</keyword>
<reference evidence="2 3" key="1">
    <citation type="journal article" date="2013" name="BMC Genomics">
        <title>Genomics-driven discovery of the pneumocandin biosynthetic gene cluster in the fungus Glarea lozoyensis.</title>
        <authorList>
            <person name="Chen L."/>
            <person name="Yue Q."/>
            <person name="Zhang X."/>
            <person name="Xiang M."/>
            <person name="Wang C."/>
            <person name="Li S."/>
            <person name="Che Y."/>
            <person name="Ortiz-Lopez F.J."/>
            <person name="Bills G.F."/>
            <person name="Liu X."/>
            <person name="An Z."/>
        </authorList>
    </citation>
    <scope>NUCLEOTIDE SEQUENCE [LARGE SCALE GENOMIC DNA]</scope>
    <source>
        <strain evidence="3">ATCC 20868 / MF5171</strain>
    </source>
</reference>
<accession>S3CGM9</accession>
<dbReference type="EMBL" id="KE145373">
    <property type="protein sequence ID" value="EPE24424.1"/>
    <property type="molecule type" value="Genomic_DNA"/>
</dbReference>
<proteinExistence type="predicted"/>
<feature type="transmembrane region" description="Helical" evidence="1">
    <location>
        <begin position="50"/>
        <end position="71"/>
    </location>
</feature>
<gene>
    <name evidence="2" type="ORF">GLAREA_08276</name>
</gene>
<dbReference type="PANTHER" id="PTHR35896">
    <property type="entry name" value="IG-LIKE DOMAIN-CONTAINING PROTEIN"/>
    <property type="match status" value="1"/>
</dbReference>
<dbReference type="Proteomes" id="UP000016922">
    <property type="component" value="Unassembled WGS sequence"/>
</dbReference>
<dbReference type="eggNOG" id="ENOG502SR4X">
    <property type="taxonomic scope" value="Eukaryota"/>
</dbReference>
<sequence>MTDIIFSKSATYDPVSLGDNTSTHSQSSENQDLEDLPFTPIPKRKWKRTLLGGIISAVLGCLAIVGAFDIFHRVGSIASQRQHTQSPCYCGHSSAEARSLDCEYIPMASAWLPPHCRDTYLETEFDKLGPNPDSTWTYYADYARTTPIAISTISEFAGSTTRFYNEWQWHVMHCMFYWRKLHRAQFSGVVIEPRFNTDAHIGHCTRLILSMNTTSTTVSGVGLGSDKWTREELEDPANWRDVRDGYGNQPPKGYLNDMVMNT</sequence>